<protein>
    <recommendedName>
        <fullName evidence="14">Methyl-accepting chemotaxis sensory transducer with Cache sensor</fullName>
    </recommendedName>
</protein>
<evidence type="ECO:0008006" key="14">
    <source>
        <dbReference type="Google" id="ProtNLM"/>
    </source>
</evidence>
<dbReference type="RefSeq" id="WP_288185606.1">
    <property type="nucleotide sequence ID" value="NZ_LT608335.1"/>
</dbReference>
<dbReference type="InterPro" id="IPR029151">
    <property type="entry name" value="Sensor-like_sf"/>
</dbReference>
<evidence type="ECO:0000256" key="6">
    <source>
        <dbReference type="ARBA" id="ARBA00023136"/>
    </source>
</evidence>
<dbReference type="PROSITE" id="PS50885">
    <property type="entry name" value="HAMP"/>
    <property type="match status" value="1"/>
</dbReference>
<sequence length="655" mass="70713">MKIREKLIILFSVITAMVVLTVSLPAYYYTRHTVVNSIESEMSAIVSNEVQAIDSWLSKKTKVLENTANLISRTVAAGEIPVSYLQVAEADKDIRISYIGLSDGRFINSKGETPSAGYDPRTRGWYKQALETKEPIYSEPYIDDYLKDYVVSAAIQLRDDNGNIRGVLGQDIHLVTLSNIAKNVNLHGKGYGFIVDSNGVLLAHPDKELLSGKLSELPAFSKLADKMLVQDYGIETYRDNDVSRIMLYKKMPSTGWVMGITVSEEEAYAELSQLRTKIIMVNIAAVFLVAVVAFFIAGKFTRTLNGLAENARKFATGNLTVTMEVAGKDEIAVVAAAFNQMGMSLRTLIREINSLAHTVDTTASDMQVSARKATDIAKQISITVDDLATGAGTHSESVQQGALLVEKVNKAITLVTEAAAESASMAAKVEDFVGKGYQDVANQMELMHRSKAATTGVGQAIAELADNSQKIGQIVEVITSIAGQTNLLALNAAIEAARAGEQGRGFAVVAEEVRKLAEQSAASSRQIADLIREIQLGTDRAVKEIGMTETTVTEQELAVAHLTEQFNDIKHAIANMATRIQQVASGTQAINAEALQVGNLITDIAAVSEESAASTEEVAAATNEQQSRLAEIATRADALLAKANMLKTEAERFII</sequence>
<feature type="domain" description="HAMP" evidence="12">
    <location>
        <begin position="298"/>
        <end position="350"/>
    </location>
</feature>
<dbReference type="SMART" id="SM00304">
    <property type="entry name" value="HAMP"/>
    <property type="match status" value="1"/>
</dbReference>
<dbReference type="GO" id="GO:0006935">
    <property type="term" value="P:chemotaxis"/>
    <property type="evidence" value="ECO:0007669"/>
    <property type="project" value="UniProtKB-KW"/>
</dbReference>
<dbReference type="Pfam" id="PF02743">
    <property type="entry name" value="dCache_1"/>
    <property type="match status" value="1"/>
</dbReference>
<organism evidence="13">
    <name type="scientific">uncultured Sporomusa sp</name>
    <dbReference type="NCBI Taxonomy" id="307249"/>
    <lineage>
        <taxon>Bacteria</taxon>
        <taxon>Bacillati</taxon>
        <taxon>Bacillota</taxon>
        <taxon>Negativicutes</taxon>
        <taxon>Selenomonadales</taxon>
        <taxon>Sporomusaceae</taxon>
        <taxon>Sporomusa</taxon>
        <taxon>environmental samples</taxon>
    </lineage>
</organism>
<dbReference type="GO" id="GO:0007165">
    <property type="term" value="P:signal transduction"/>
    <property type="evidence" value="ECO:0007669"/>
    <property type="project" value="UniProtKB-KW"/>
</dbReference>
<evidence type="ECO:0000259" key="11">
    <source>
        <dbReference type="PROSITE" id="PS50111"/>
    </source>
</evidence>
<keyword evidence="6 10" id="KW-0472">Membrane</keyword>
<dbReference type="Pfam" id="PF00015">
    <property type="entry name" value="MCPsignal"/>
    <property type="match status" value="1"/>
</dbReference>
<reference evidence="13" key="1">
    <citation type="submission" date="2016-08" db="EMBL/GenBank/DDBJ databases">
        <authorList>
            <person name="Seilhamer J.J."/>
        </authorList>
    </citation>
    <scope>NUCLEOTIDE SEQUENCE</scope>
    <source>
        <strain evidence="13">86</strain>
    </source>
</reference>
<dbReference type="Gene3D" id="3.30.450.20">
    <property type="entry name" value="PAS domain"/>
    <property type="match status" value="2"/>
</dbReference>
<dbReference type="SMART" id="SM00283">
    <property type="entry name" value="MA"/>
    <property type="match status" value="1"/>
</dbReference>
<evidence type="ECO:0000313" key="13">
    <source>
        <dbReference type="EMBL" id="SCM83085.1"/>
    </source>
</evidence>
<evidence type="ECO:0000256" key="8">
    <source>
        <dbReference type="ARBA" id="ARBA00029447"/>
    </source>
</evidence>
<dbReference type="CDD" id="cd11386">
    <property type="entry name" value="MCP_signal"/>
    <property type="match status" value="1"/>
</dbReference>
<name>A0A212LZQ6_9FIRM</name>
<dbReference type="InterPro" id="IPR004089">
    <property type="entry name" value="MCPsignal_dom"/>
</dbReference>
<gene>
    <name evidence="13" type="ORF">KL86SPO_60047</name>
</gene>
<keyword evidence="2" id="KW-1003">Cell membrane</keyword>
<dbReference type="Pfam" id="PF00672">
    <property type="entry name" value="HAMP"/>
    <property type="match status" value="1"/>
</dbReference>
<keyword evidence="7 9" id="KW-0807">Transducer</keyword>
<dbReference type="SUPFAM" id="SSF103190">
    <property type="entry name" value="Sensory domain-like"/>
    <property type="match status" value="1"/>
</dbReference>
<evidence type="ECO:0000256" key="10">
    <source>
        <dbReference type="SAM" id="Phobius"/>
    </source>
</evidence>
<keyword evidence="3" id="KW-0145">Chemotaxis</keyword>
<evidence type="ECO:0000256" key="7">
    <source>
        <dbReference type="ARBA" id="ARBA00023224"/>
    </source>
</evidence>
<feature type="transmembrane region" description="Helical" evidence="10">
    <location>
        <begin position="278"/>
        <end position="297"/>
    </location>
</feature>
<dbReference type="AlphaFoldDB" id="A0A212LZQ6"/>
<dbReference type="InterPro" id="IPR003660">
    <property type="entry name" value="HAMP_dom"/>
</dbReference>
<feature type="transmembrane region" description="Helical" evidence="10">
    <location>
        <begin position="7"/>
        <end position="29"/>
    </location>
</feature>
<keyword evidence="5 10" id="KW-1133">Transmembrane helix</keyword>
<dbReference type="PROSITE" id="PS50111">
    <property type="entry name" value="CHEMOTAXIS_TRANSDUC_2"/>
    <property type="match status" value="1"/>
</dbReference>
<dbReference type="PANTHER" id="PTHR32089">
    <property type="entry name" value="METHYL-ACCEPTING CHEMOTAXIS PROTEIN MCPB"/>
    <property type="match status" value="1"/>
</dbReference>
<dbReference type="InterPro" id="IPR033479">
    <property type="entry name" value="dCache_1"/>
</dbReference>
<evidence type="ECO:0000256" key="3">
    <source>
        <dbReference type="ARBA" id="ARBA00022500"/>
    </source>
</evidence>
<comment type="similarity">
    <text evidence="8">Belongs to the methyl-accepting chemotaxis (MCP) protein family.</text>
</comment>
<evidence type="ECO:0000256" key="1">
    <source>
        <dbReference type="ARBA" id="ARBA00004651"/>
    </source>
</evidence>
<comment type="subcellular location">
    <subcellularLocation>
        <location evidence="1">Cell membrane</location>
        <topology evidence="1">Multi-pass membrane protein</topology>
    </subcellularLocation>
</comment>
<evidence type="ECO:0000256" key="9">
    <source>
        <dbReference type="PROSITE-ProRule" id="PRU00284"/>
    </source>
</evidence>
<dbReference type="GO" id="GO:0005886">
    <property type="term" value="C:plasma membrane"/>
    <property type="evidence" value="ECO:0007669"/>
    <property type="project" value="UniProtKB-SubCell"/>
</dbReference>
<feature type="domain" description="Methyl-accepting transducer" evidence="11">
    <location>
        <begin position="369"/>
        <end position="626"/>
    </location>
</feature>
<keyword evidence="4 10" id="KW-0812">Transmembrane</keyword>
<dbReference type="CDD" id="cd06225">
    <property type="entry name" value="HAMP"/>
    <property type="match status" value="1"/>
</dbReference>
<dbReference type="CDD" id="cd12912">
    <property type="entry name" value="PDC2_MCP_like"/>
    <property type="match status" value="1"/>
</dbReference>
<dbReference type="CDD" id="cd12913">
    <property type="entry name" value="PDC1_MCP_like"/>
    <property type="match status" value="1"/>
</dbReference>
<evidence type="ECO:0000256" key="4">
    <source>
        <dbReference type="ARBA" id="ARBA00022692"/>
    </source>
</evidence>
<dbReference type="EMBL" id="FMJE01000006">
    <property type="protein sequence ID" value="SCM83085.1"/>
    <property type="molecule type" value="Genomic_DNA"/>
</dbReference>
<evidence type="ECO:0000256" key="5">
    <source>
        <dbReference type="ARBA" id="ARBA00022989"/>
    </source>
</evidence>
<proteinExistence type="inferred from homology"/>
<accession>A0A212LZQ6</accession>
<evidence type="ECO:0000259" key="12">
    <source>
        <dbReference type="PROSITE" id="PS50885"/>
    </source>
</evidence>
<dbReference type="Gene3D" id="1.10.287.950">
    <property type="entry name" value="Methyl-accepting chemotaxis protein"/>
    <property type="match status" value="1"/>
</dbReference>
<evidence type="ECO:0000256" key="2">
    <source>
        <dbReference type="ARBA" id="ARBA00022475"/>
    </source>
</evidence>
<dbReference type="PANTHER" id="PTHR32089:SF112">
    <property type="entry name" value="LYSOZYME-LIKE PROTEIN-RELATED"/>
    <property type="match status" value="1"/>
</dbReference>
<dbReference type="SUPFAM" id="SSF58104">
    <property type="entry name" value="Methyl-accepting chemotaxis protein (MCP) signaling domain"/>
    <property type="match status" value="1"/>
</dbReference>